<gene>
    <name evidence="1" type="ORF">ES288_A01G184900v1</name>
</gene>
<proteinExistence type="predicted"/>
<accession>A0A5D2HMS1</accession>
<keyword evidence="2" id="KW-1185">Reference proteome</keyword>
<dbReference type="AlphaFoldDB" id="A0A5D2HMS1"/>
<evidence type="ECO:0000313" key="2">
    <source>
        <dbReference type="Proteomes" id="UP000323506"/>
    </source>
</evidence>
<dbReference type="EMBL" id="CM017688">
    <property type="protein sequence ID" value="TYH31597.1"/>
    <property type="molecule type" value="Genomic_DNA"/>
</dbReference>
<dbReference type="Proteomes" id="UP000323506">
    <property type="component" value="Chromosome A01"/>
</dbReference>
<sequence>MKSFHFSILNFASKGQIFSPENLSQASISTKNMWSPMARLKVGSVCWH</sequence>
<name>A0A5D2HMS1_GOSDA</name>
<protein>
    <submittedName>
        <fullName evidence="1">Uncharacterized protein</fullName>
    </submittedName>
</protein>
<organism evidence="1 2">
    <name type="scientific">Gossypium darwinii</name>
    <name type="common">Darwin's cotton</name>
    <name type="synonym">Gossypium barbadense var. darwinii</name>
    <dbReference type="NCBI Taxonomy" id="34276"/>
    <lineage>
        <taxon>Eukaryota</taxon>
        <taxon>Viridiplantae</taxon>
        <taxon>Streptophyta</taxon>
        <taxon>Embryophyta</taxon>
        <taxon>Tracheophyta</taxon>
        <taxon>Spermatophyta</taxon>
        <taxon>Magnoliopsida</taxon>
        <taxon>eudicotyledons</taxon>
        <taxon>Gunneridae</taxon>
        <taxon>Pentapetalae</taxon>
        <taxon>rosids</taxon>
        <taxon>malvids</taxon>
        <taxon>Malvales</taxon>
        <taxon>Malvaceae</taxon>
        <taxon>Malvoideae</taxon>
        <taxon>Gossypium</taxon>
    </lineage>
</organism>
<reference evidence="1 2" key="1">
    <citation type="submission" date="2019-06" db="EMBL/GenBank/DDBJ databases">
        <title>WGS assembly of Gossypium darwinii.</title>
        <authorList>
            <person name="Chen Z.J."/>
            <person name="Sreedasyam A."/>
            <person name="Ando A."/>
            <person name="Song Q."/>
            <person name="De L."/>
            <person name="Hulse-Kemp A."/>
            <person name="Ding M."/>
            <person name="Ye W."/>
            <person name="Kirkbride R."/>
            <person name="Jenkins J."/>
            <person name="Plott C."/>
            <person name="Lovell J."/>
            <person name="Lin Y.-M."/>
            <person name="Vaughn R."/>
            <person name="Liu B."/>
            <person name="Li W."/>
            <person name="Simpson S."/>
            <person name="Scheffler B."/>
            <person name="Saski C."/>
            <person name="Grover C."/>
            <person name="Hu G."/>
            <person name="Conover J."/>
            <person name="Carlson J."/>
            <person name="Shu S."/>
            <person name="Boston L."/>
            <person name="Williams M."/>
            <person name="Peterson D."/>
            <person name="Mcgee K."/>
            <person name="Jones D."/>
            <person name="Wendel J."/>
            <person name="Stelly D."/>
            <person name="Grimwood J."/>
            <person name="Schmutz J."/>
        </authorList>
    </citation>
    <scope>NUCLEOTIDE SEQUENCE [LARGE SCALE GENOMIC DNA]</scope>
    <source>
        <strain evidence="1">1808015.09</strain>
    </source>
</reference>
<evidence type="ECO:0000313" key="1">
    <source>
        <dbReference type="EMBL" id="TYH31597.1"/>
    </source>
</evidence>